<dbReference type="AlphaFoldDB" id="A0A9W8RE54"/>
<accession>A0A9W8RE54</accession>
<evidence type="ECO:0000313" key="2">
    <source>
        <dbReference type="Proteomes" id="UP001152087"/>
    </source>
</evidence>
<reference evidence="1" key="1">
    <citation type="submission" date="2022-09" db="EMBL/GenBank/DDBJ databases">
        <title>Fusarium specimens isolated from Avocado Roots.</title>
        <authorList>
            <person name="Stajich J."/>
            <person name="Roper C."/>
            <person name="Heimlech-Rivalta G."/>
        </authorList>
    </citation>
    <scope>NUCLEOTIDE SEQUENCE</scope>
    <source>
        <strain evidence="1">A02</strain>
    </source>
</reference>
<comment type="caution">
    <text evidence="1">The sequence shown here is derived from an EMBL/GenBank/DDBJ whole genome shotgun (WGS) entry which is preliminary data.</text>
</comment>
<sequence>MGQLFTGFFQVFLWLGDDIAFNKPGVHPPRLPLHELENLEELQLPSKTEPVKIRSFFERRYFSRVWIIQELILPPRLAIPIGDKIFWADPSTPTHFERLPSRDWLWKQTRAPWFQHATRGSVMQENLSEFLTLTWKSQSSDIRDKI</sequence>
<organism evidence="1 2">
    <name type="scientific">Fusarium falciforme</name>
    <dbReference type="NCBI Taxonomy" id="195108"/>
    <lineage>
        <taxon>Eukaryota</taxon>
        <taxon>Fungi</taxon>
        <taxon>Dikarya</taxon>
        <taxon>Ascomycota</taxon>
        <taxon>Pezizomycotina</taxon>
        <taxon>Sordariomycetes</taxon>
        <taxon>Hypocreomycetidae</taxon>
        <taxon>Hypocreales</taxon>
        <taxon>Nectriaceae</taxon>
        <taxon>Fusarium</taxon>
        <taxon>Fusarium solani species complex</taxon>
    </lineage>
</organism>
<proteinExistence type="predicted"/>
<dbReference type="Proteomes" id="UP001152087">
    <property type="component" value="Unassembled WGS sequence"/>
</dbReference>
<dbReference type="PANTHER" id="PTHR24148:SF81">
    <property type="entry name" value="HETEROKARYON INCOMPATIBILITY DOMAIN-CONTAINING PROTEIN"/>
    <property type="match status" value="1"/>
</dbReference>
<dbReference type="InterPro" id="IPR052895">
    <property type="entry name" value="HetReg/Transcr_Mod"/>
</dbReference>
<dbReference type="PANTHER" id="PTHR24148">
    <property type="entry name" value="ANKYRIN REPEAT DOMAIN-CONTAINING PROTEIN 39 HOMOLOG-RELATED"/>
    <property type="match status" value="1"/>
</dbReference>
<dbReference type="EMBL" id="JAOQAV010000004">
    <property type="protein sequence ID" value="KAJ4194947.1"/>
    <property type="molecule type" value="Genomic_DNA"/>
</dbReference>
<evidence type="ECO:0008006" key="3">
    <source>
        <dbReference type="Google" id="ProtNLM"/>
    </source>
</evidence>
<protein>
    <recommendedName>
        <fullName evidence="3">Heterokaryon incompatibility domain-containing protein</fullName>
    </recommendedName>
</protein>
<keyword evidence="2" id="KW-1185">Reference proteome</keyword>
<evidence type="ECO:0000313" key="1">
    <source>
        <dbReference type="EMBL" id="KAJ4194947.1"/>
    </source>
</evidence>
<gene>
    <name evidence="1" type="ORF">NW755_002367</name>
</gene>
<name>A0A9W8RE54_9HYPO</name>